<dbReference type="InterPro" id="IPR050302">
    <property type="entry name" value="Rab_GAP_TBC_domain"/>
</dbReference>
<feature type="region of interest" description="Disordered" evidence="2">
    <location>
        <begin position="59"/>
        <end position="110"/>
    </location>
</feature>
<dbReference type="PROSITE" id="PS50086">
    <property type="entry name" value="TBC_RABGAP"/>
    <property type="match status" value="1"/>
</dbReference>
<dbReference type="InterPro" id="IPR035969">
    <property type="entry name" value="Rab-GAP_TBC_sf"/>
</dbReference>
<dbReference type="AlphaFoldDB" id="A0A267H4H7"/>
<protein>
    <recommendedName>
        <fullName evidence="3">Rab-GAP TBC domain-containing protein</fullName>
    </recommendedName>
</protein>
<dbReference type="Gene3D" id="1.10.8.270">
    <property type="entry name" value="putative rabgap domain of human tbc1 domain family member 14 like domains"/>
    <property type="match status" value="1"/>
</dbReference>
<evidence type="ECO:0000313" key="5">
    <source>
        <dbReference type="Proteomes" id="UP000215902"/>
    </source>
</evidence>
<dbReference type="SUPFAM" id="SSF50729">
    <property type="entry name" value="PH domain-like"/>
    <property type="match status" value="1"/>
</dbReference>
<dbReference type="STRING" id="282301.A0A267H4H7"/>
<name>A0A267H4H7_9PLAT</name>
<feature type="coiled-coil region" evidence="1">
    <location>
        <begin position="898"/>
        <end position="925"/>
    </location>
</feature>
<feature type="domain" description="Rab-GAP TBC" evidence="3">
    <location>
        <begin position="497"/>
        <end position="683"/>
    </location>
</feature>
<dbReference type="PANTHER" id="PTHR47219">
    <property type="entry name" value="RAB GTPASE-ACTIVATING PROTEIN 1-LIKE"/>
    <property type="match status" value="1"/>
</dbReference>
<gene>
    <name evidence="4" type="ORF">BOX15_Mlig003367g2</name>
</gene>
<dbReference type="SUPFAM" id="SSF47923">
    <property type="entry name" value="Ypt/Rab-GAP domain of gyp1p"/>
    <property type="match status" value="2"/>
</dbReference>
<dbReference type="Proteomes" id="UP000215902">
    <property type="component" value="Unassembled WGS sequence"/>
</dbReference>
<evidence type="ECO:0000256" key="2">
    <source>
        <dbReference type="SAM" id="MobiDB-lite"/>
    </source>
</evidence>
<feature type="compositionally biased region" description="Polar residues" evidence="2">
    <location>
        <begin position="951"/>
        <end position="965"/>
    </location>
</feature>
<feature type="compositionally biased region" description="Low complexity" evidence="2">
    <location>
        <begin position="875"/>
        <end position="896"/>
    </location>
</feature>
<dbReference type="Gene3D" id="1.10.10.750">
    <property type="entry name" value="Ypt/Rab-GAP domain of gyp1p, domain 1"/>
    <property type="match status" value="1"/>
</dbReference>
<sequence length="995" mass="109908">MDDVSSIGSASTADEFCVVNADPTVRRHCDSGNFQSSMTEAMADTNSAAAAAAAAPVVKDNPFNNSALDDDGDNIGDRDAGGAAFSSKEQDIEEAPDGARTPTASSLNLDSGGQEGISYCDMLYLGSVSVSRARDEDEIQRYLSQCDTAQAKPASIFVPYTNRGSVRVLDQSDKRLLLEEHPVTSIAYCCVGRGHGLIKRFAFTVSEAMKSGELQQQQQQRVVMLYAPSDAAALSVVNQMAQAFRSYDLPDSGTQLHQQQQDQQPDLRPCLGLRLLVDIQEQDGKGAWSSVPVDDKYDFKVRQSHPKRLHLTVQQTAGRKVNISRCFGLLLRVGSQPDAVCLPLSMGPDSDGYSVCAVWPGAEALVASDQLISLRLCVDLVLEAISDPLRLKYDALIRVYRPEERFWLASLTSNLQQRRLPGRSFVFRHQNSALVNENSASDTDSDDNDPLPSGSGQVSKEITDAELTDEWVAVINRWQREQTAQAPSSVRRLVRRGVPESLRPQVWSLLGRSQQASPVTADYSDLSCKDAPEIEAAIARDISRTYTACPDFAEGGAKREDLARLSKAYALYDPAVGYCQGMSFLGAALLLQLPEEEAFELLVQIMYDYGVRKMFTAGFEGLQLRFYQLDALLKQHCPEVFSHFKRLGCEPHMYASQWFLTLFTSKFPLTAVNRVLDVFLSEGDSALLKLAVALLTKARPDLLGKDFESVMRYFRVSLPKAYRSTEAVEDLVSRALSLKGISTKRLDKLSKEFQAEQEAGKERTRDYRSDCMRLQEENDCLARELLHSQTQNRMQQDLLEDKLDVVQTELLLTKQMLTEKDDEALKLAENNARLKDMVRELTTDCDKRTGIIDEYKQIVSRLSDRLNSQDQQQLSATIPTTPTTAAPTTAATTSSSDYSELEVELAKTKLALVEAECRCQALEHQVNSFKMMQQRPSATSSSSGSGGGLSQRFTKAVSSFANKTASSSSSGQQQQQQQMPPSVSEHCLSSQLSTM</sequence>
<feature type="region of interest" description="Disordered" evidence="2">
    <location>
        <begin position="437"/>
        <end position="460"/>
    </location>
</feature>
<dbReference type="OrthoDB" id="295078at2759"/>
<organism evidence="4 5">
    <name type="scientific">Macrostomum lignano</name>
    <dbReference type="NCBI Taxonomy" id="282301"/>
    <lineage>
        <taxon>Eukaryota</taxon>
        <taxon>Metazoa</taxon>
        <taxon>Spiralia</taxon>
        <taxon>Lophotrochozoa</taxon>
        <taxon>Platyhelminthes</taxon>
        <taxon>Rhabditophora</taxon>
        <taxon>Macrostomorpha</taxon>
        <taxon>Macrostomida</taxon>
        <taxon>Macrostomidae</taxon>
        <taxon>Macrostomum</taxon>
    </lineage>
</organism>
<dbReference type="GO" id="GO:0031267">
    <property type="term" value="F:small GTPase binding"/>
    <property type="evidence" value="ECO:0007669"/>
    <property type="project" value="TreeGrafter"/>
</dbReference>
<dbReference type="Gene3D" id="1.10.472.80">
    <property type="entry name" value="Ypt/Rab-GAP domain of gyp1p, domain 3"/>
    <property type="match status" value="1"/>
</dbReference>
<accession>A0A267H4H7</accession>
<evidence type="ECO:0000313" key="4">
    <source>
        <dbReference type="EMBL" id="PAA92447.1"/>
    </source>
</evidence>
<feature type="region of interest" description="Disordered" evidence="2">
    <location>
        <begin position="932"/>
        <end position="995"/>
    </location>
</feature>
<dbReference type="Pfam" id="PF23436">
    <property type="entry name" value="RabGap-TBC_2"/>
    <property type="match status" value="1"/>
</dbReference>
<proteinExistence type="predicted"/>
<keyword evidence="1" id="KW-0175">Coiled coil</keyword>
<feature type="region of interest" description="Disordered" evidence="2">
    <location>
        <begin position="870"/>
        <end position="898"/>
    </location>
</feature>
<comment type="caution">
    <text evidence="4">The sequence shown here is derived from an EMBL/GenBank/DDBJ whole genome shotgun (WGS) entry which is preliminary data.</text>
</comment>
<reference evidence="4 5" key="1">
    <citation type="submission" date="2017-06" db="EMBL/GenBank/DDBJ databases">
        <title>A platform for efficient transgenesis in Macrostomum lignano, a flatworm model organism for stem cell research.</title>
        <authorList>
            <person name="Berezikov E."/>
        </authorList>
    </citation>
    <scope>NUCLEOTIDE SEQUENCE [LARGE SCALE GENOMIC DNA]</scope>
    <source>
        <strain evidence="4">DV1</strain>
        <tissue evidence="4">Whole organism</tissue>
    </source>
</reference>
<dbReference type="InterPro" id="IPR000195">
    <property type="entry name" value="Rab-GAP-TBC_dom"/>
</dbReference>
<dbReference type="EMBL" id="NIVC01000051">
    <property type="protein sequence ID" value="PAA92447.1"/>
    <property type="molecule type" value="Genomic_DNA"/>
</dbReference>
<dbReference type="FunFam" id="1.10.472.80:FF:000027">
    <property type="entry name" value="GTPase activating protein (Evi5)"/>
    <property type="match status" value="1"/>
</dbReference>
<dbReference type="Gene3D" id="2.30.29.30">
    <property type="entry name" value="Pleckstrin-homology domain (PH domain)/Phosphotyrosine-binding domain (PTB)"/>
    <property type="match status" value="1"/>
</dbReference>
<dbReference type="PANTHER" id="PTHR47219:SF9">
    <property type="entry name" value="GTPASE ACTIVATING PROTEIN AND CENTROSOME-ASSOCIATED, ISOFORM B"/>
    <property type="match status" value="1"/>
</dbReference>
<evidence type="ECO:0000259" key="3">
    <source>
        <dbReference type="PROSITE" id="PS50086"/>
    </source>
</evidence>
<feature type="compositionally biased region" description="Low complexity" evidence="2">
    <location>
        <begin position="966"/>
        <end position="978"/>
    </location>
</feature>
<dbReference type="InterPro" id="IPR011993">
    <property type="entry name" value="PH-like_dom_sf"/>
</dbReference>
<dbReference type="GO" id="GO:0005096">
    <property type="term" value="F:GTPase activator activity"/>
    <property type="evidence" value="ECO:0007669"/>
    <property type="project" value="TreeGrafter"/>
</dbReference>
<evidence type="ECO:0000256" key="1">
    <source>
        <dbReference type="SAM" id="Coils"/>
    </source>
</evidence>
<dbReference type="SMART" id="SM00164">
    <property type="entry name" value="TBC"/>
    <property type="match status" value="1"/>
</dbReference>
<keyword evidence="5" id="KW-1185">Reference proteome</keyword>